<evidence type="ECO:0000259" key="10">
    <source>
        <dbReference type="PROSITE" id="PS50893"/>
    </source>
</evidence>
<keyword evidence="3" id="KW-1003">Cell membrane</keyword>
<gene>
    <name evidence="11" type="ORF">C480_06016</name>
</gene>
<keyword evidence="12" id="KW-1185">Reference proteome</keyword>
<dbReference type="GO" id="GO:0016887">
    <property type="term" value="F:ATP hydrolysis activity"/>
    <property type="evidence" value="ECO:0007669"/>
    <property type="project" value="InterPro"/>
</dbReference>
<dbReference type="InterPro" id="IPR005894">
    <property type="entry name" value="DrrA"/>
</dbReference>
<evidence type="ECO:0000256" key="8">
    <source>
        <dbReference type="ARBA" id="ARBA00049985"/>
    </source>
</evidence>
<evidence type="ECO:0000313" key="11">
    <source>
        <dbReference type="EMBL" id="ELZ07587.1"/>
    </source>
</evidence>
<keyword evidence="6" id="KW-1278">Translocase</keyword>
<protein>
    <submittedName>
        <fullName evidence="11">ABC transporter ATPase</fullName>
    </submittedName>
</protein>
<dbReference type="InterPro" id="IPR017871">
    <property type="entry name" value="ABC_transporter-like_CS"/>
</dbReference>
<evidence type="ECO:0000256" key="7">
    <source>
        <dbReference type="ARBA" id="ARBA00023136"/>
    </source>
</evidence>
<comment type="similarity">
    <text evidence="8">Belongs to the ABC transporter superfamily. Drug exporter-1 (DrugE1) (TC 3.A.1.105) family.</text>
</comment>
<dbReference type="GO" id="GO:1900753">
    <property type="term" value="P:doxorubicin transport"/>
    <property type="evidence" value="ECO:0007669"/>
    <property type="project" value="InterPro"/>
</dbReference>
<dbReference type="SMART" id="SM00382">
    <property type="entry name" value="AAA"/>
    <property type="match status" value="1"/>
</dbReference>
<keyword evidence="2" id="KW-0813">Transport</keyword>
<evidence type="ECO:0000256" key="5">
    <source>
        <dbReference type="ARBA" id="ARBA00022840"/>
    </source>
</evidence>
<proteinExistence type="inferred from homology"/>
<dbReference type="GO" id="GO:0043215">
    <property type="term" value="P:daunorubicin transport"/>
    <property type="evidence" value="ECO:0007669"/>
    <property type="project" value="InterPro"/>
</dbReference>
<dbReference type="GO" id="GO:0005886">
    <property type="term" value="C:plasma membrane"/>
    <property type="evidence" value="ECO:0007669"/>
    <property type="project" value="UniProtKB-SubCell"/>
</dbReference>
<sequence length="402" mass="43097">MTERTSPTNAADRKRHSSAGTTSTVSTRNGAASVTDDRQRDRGTRSTTDGTDPTDTAATAQTATETEPEREHPLAIETTGLVKHFGETKAVDGIDLAIPAGGIYGLLGPNGAGKTTVIRMLATLLQPDAGTARVFGHDVATDGDAVRRRVSMTGQFASVDEDLTGRENLVLLARLLGYSRAQAAERTRELIDAFGLTEAATRQVKTYSGGMRRRLDIVASIVVTPELLFLDEPTTGLDPRNRNQVWDIIRALVANGTTVLLTTQYLDEADQLADRIAVIDEGRIIAEGTPGELKASVGSGVLSVRLRDPECRDAARDVLTSVLDAPVELESDPAALSARIEDPDRVTQALDALAESRIEVTEFTLGQPSLDEFFLEVTDRPTRGGADRDATTDDGMRQEGVE</sequence>
<dbReference type="InterPro" id="IPR027417">
    <property type="entry name" value="P-loop_NTPase"/>
</dbReference>
<dbReference type="PANTHER" id="PTHR42711:SF19">
    <property type="entry name" value="DOXORUBICIN RESISTANCE ATP-BINDING PROTEIN DRRA"/>
    <property type="match status" value="1"/>
</dbReference>
<dbReference type="InterPro" id="IPR003439">
    <property type="entry name" value="ABC_transporter-like_ATP-bd"/>
</dbReference>
<evidence type="ECO:0000313" key="12">
    <source>
        <dbReference type="Proteomes" id="UP000011591"/>
    </source>
</evidence>
<dbReference type="GO" id="GO:0005524">
    <property type="term" value="F:ATP binding"/>
    <property type="evidence" value="ECO:0007669"/>
    <property type="project" value="UniProtKB-KW"/>
</dbReference>
<dbReference type="FunFam" id="3.40.50.300:FF:000589">
    <property type="entry name" value="ABC transporter, ATP-binding subunit"/>
    <property type="match status" value="1"/>
</dbReference>
<dbReference type="EMBL" id="AOIP01000015">
    <property type="protein sequence ID" value="ELZ07587.1"/>
    <property type="molecule type" value="Genomic_DNA"/>
</dbReference>
<feature type="region of interest" description="Disordered" evidence="9">
    <location>
        <begin position="378"/>
        <end position="402"/>
    </location>
</feature>
<feature type="compositionally biased region" description="Polar residues" evidence="9">
    <location>
        <begin position="18"/>
        <end position="32"/>
    </location>
</feature>
<evidence type="ECO:0000256" key="6">
    <source>
        <dbReference type="ARBA" id="ARBA00022967"/>
    </source>
</evidence>
<evidence type="ECO:0000256" key="3">
    <source>
        <dbReference type="ARBA" id="ARBA00022475"/>
    </source>
</evidence>
<dbReference type="Proteomes" id="UP000011591">
    <property type="component" value="Unassembled WGS sequence"/>
</dbReference>
<keyword evidence="5" id="KW-0067">ATP-binding</keyword>
<dbReference type="PATRIC" id="fig|1227491.4.peg.1242"/>
<dbReference type="SUPFAM" id="SSF52540">
    <property type="entry name" value="P-loop containing nucleoside triphosphate hydrolases"/>
    <property type="match status" value="1"/>
</dbReference>
<dbReference type="InterPro" id="IPR050763">
    <property type="entry name" value="ABC_transporter_ATP-binding"/>
</dbReference>
<accession>M0BAU3</accession>
<dbReference type="PROSITE" id="PS50893">
    <property type="entry name" value="ABC_TRANSPORTER_2"/>
    <property type="match status" value="1"/>
</dbReference>
<feature type="compositionally biased region" description="Basic and acidic residues" evidence="9">
    <location>
        <begin position="35"/>
        <end position="44"/>
    </location>
</feature>
<dbReference type="RefSeq" id="WP_006664715.1">
    <property type="nucleotide sequence ID" value="NZ_AOIP01000015.1"/>
</dbReference>
<keyword evidence="7" id="KW-0472">Membrane</keyword>
<dbReference type="Pfam" id="PF00005">
    <property type="entry name" value="ABC_tran"/>
    <property type="match status" value="1"/>
</dbReference>
<feature type="region of interest" description="Disordered" evidence="9">
    <location>
        <begin position="1"/>
        <end position="74"/>
    </location>
</feature>
<dbReference type="AlphaFoldDB" id="M0BAU3"/>
<feature type="domain" description="ABC transporter" evidence="10">
    <location>
        <begin position="76"/>
        <end position="306"/>
    </location>
</feature>
<organism evidence="11 12">
    <name type="scientific">Natrialba aegyptia DSM 13077</name>
    <dbReference type="NCBI Taxonomy" id="1227491"/>
    <lineage>
        <taxon>Archaea</taxon>
        <taxon>Methanobacteriati</taxon>
        <taxon>Methanobacteriota</taxon>
        <taxon>Stenosarchaea group</taxon>
        <taxon>Halobacteria</taxon>
        <taxon>Halobacteriales</taxon>
        <taxon>Natrialbaceae</taxon>
        <taxon>Natrialba</taxon>
    </lineage>
</organism>
<dbReference type="NCBIfam" id="TIGR01188">
    <property type="entry name" value="drrA"/>
    <property type="match status" value="1"/>
</dbReference>
<evidence type="ECO:0000256" key="4">
    <source>
        <dbReference type="ARBA" id="ARBA00022741"/>
    </source>
</evidence>
<dbReference type="Gene3D" id="3.40.50.300">
    <property type="entry name" value="P-loop containing nucleotide triphosphate hydrolases"/>
    <property type="match status" value="1"/>
</dbReference>
<evidence type="ECO:0000256" key="2">
    <source>
        <dbReference type="ARBA" id="ARBA00022448"/>
    </source>
</evidence>
<reference evidence="11 12" key="1">
    <citation type="journal article" date="2014" name="PLoS Genet.">
        <title>Phylogenetically driven sequencing of extremely halophilic archaea reveals strategies for static and dynamic osmo-response.</title>
        <authorList>
            <person name="Becker E.A."/>
            <person name="Seitzer P.M."/>
            <person name="Tritt A."/>
            <person name="Larsen D."/>
            <person name="Krusor M."/>
            <person name="Yao A.I."/>
            <person name="Wu D."/>
            <person name="Madern D."/>
            <person name="Eisen J.A."/>
            <person name="Darling A.E."/>
            <person name="Facciotti M.T."/>
        </authorList>
    </citation>
    <scope>NUCLEOTIDE SEQUENCE [LARGE SCALE GENOMIC DNA]</scope>
    <source>
        <strain evidence="11 12">DSM 13077</strain>
    </source>
</reference>
<evidence type="ECO:0000256" key="1">
    <source>
        <dbReference type="ARBA" id="ARBA00004413"/>
    </source>
</evidence>
<comment type="subcellular location">
    <subcellularLocation>
        <location evidence="1">Cell membrane</location>
        <topology evidence="1">Peripheral membrane protein</topology>
        <orientation evidence="1">Cytoplasmic side</orientation>
    </subcellularLocation>
</comment>
<dbReference type="InterPro" id="IPR003593">
    <property type="entry name" value="AAA+_ATPase"/>
</dbReference>
<dbReference type="OrthoDB" id="87732at2157"/>
<evidence type="ECO:0000256" key="9">
    <source>
        <dbReference type="SAM" id="MobiDB-lite"/>
    </source>
</evidence>
<comment type="caution">
    <text evidence="11">The sequence shown here is derived from an EMBL/GenBank/DDBJ whole genome shotgun (WGS) entry which is preliminary data.</text>
</comment>
<dbReference type="InterPro" id="IPR025302">
    <property type="entry name" value="DrrA1/2-like_C"/>
</dbReference>
<feature type="compositionally biased region" description="Low complexity" evidence="9">
    <location>
        <begin position="45"/>
        <end position="65"/>
    </location>
</feature>
<dbReference type="PANTHER" id="PTHR42711">
    <property type="entry name" value="ABC TRANSPORTER ATP-BINDING PROTEIN"/>
    <property type="match status" value="1"/>
</dbReference>
<keyword evidence="4" id="KW-0547">Nucleotide-binding</keyword>
<name>M0BAU3_9EURY</name>
<dbReference type="PROSITE" id="PS00211">
    <property type="entry name" value="ABC_TRANSPORTER_1"/>
    <property type="match status" value="1"/>
</dbReference>
<dbReference type="Pfam" id="PF13732">
    <property type="entry name" value="DrrA1-3_C"/>
    <property type="match status" value="1"/>
</dbReference>